<evidence type="ECO:0000313" key="1">
    <source>
        <dbReference type="EMBL" id="WYJ79344.1"/>
    </source>
</evidence>
<organism evidence="1 2">
    <name type="scientific">Candidatus Enterococcus mangumiae</name>
    <dbReference type="NCBI Taxonomy" id="2230878"/>
    <lineage>
        <taxon>Bacteria</taxon>
        <taxon>Bacillati</taxon>
        <taxon>Bacillota</taxon>
        <taxon>Bacilli</taxon>
        <taxon>Lactobacillales</taxon>
        <taxon>Enterococcaceae</taxon>
        <taxon>Enterococcus</taxon>
    </lineage>
</organism>
<accession>A0ABZ2SZC1</accession>
<name>A0ABZ2SZC1_9ENTE</name>
<gene>
    <name evidence="1" type="ORF">DOK79_000856</name>
</gene>
<keyword evidence="2" id="KW-1185">Reference proteome</keyword>
<evidence type="ECO:0000313" key="2">
    <source>
        <dbReference type="Proteomes" id="UP000664360"/>
    </source>
</evidence>
<reference evidence="1 2" key="1">
    <citation type="submission" date="2024-03" db="EMBL/GenBank/DDBJ databases">
        <title>The Genome Sequence of Enterococcus sp. DIV1094.</title>
        <authorList>
            <consortium name="The Broad Institute Genomics Platform"/>
            <consortium name="The Broad Institute Microbial Omics Core"/>
            <consortium name="The Broad Institute Genomic Center for Infectious Diseases"/>
            <person name="Earl A."/>
            <person name="Manson A."/>
            <person name="Gilmore M."/>
            <person name="Schwartman J."/>
            <person name="Shea T."/>
            <person name="Abouelleil A."/>
            <person name="Cao P."/>
            <person name="Chapman S."/>
            <person name="Cusick C."/>
            <person name="Young S."/>
            <person name="Neafsey D."/>
            <person name="Nusbaum C."/>
            <person name="Birren B."/>
        </authorList>
    </citation>
    <scope>NUCLEOTIDE SEQUENCE [LARGE SCALE GENOMIC DNA]</scope>
    <source>
        <strain evidence="1 2">DIV1094</strain>
    </source>
</reference>
<protein>
    <recommendedName>
        <fullName evidence="3">Transposase</fullName>
    </recommendedName>
</protein>
<proteinExistence type="predicted"/>
<dbReference type="EMBL" id="CP147250">
    <property type="protein sequence ID" value="WYJ79344.1"/>
    <property type="molecule type" value="Genomic_DNA"/>
</dbReference>
<sequence length="300" mass="35742">METKEEPMIFLFGLSEPRKFFYGDLLDGKIPTEKDVFKDSRCVHDHLIDTYIEGLRETMKQRAKMLMDPVKRKLFFKDWINYLLPEIKDLPLWPRYFKFSRENEKNRLEKPYEQVEVVAYSPNMHKFHKNGERIEPCGHTKRGCKIGIDIVKTRPNTKIYFTLDELDKRAAIDKEYGKGDYFSLTSSELRYIYRDWKVLKNKVVFFENKKRTRPPWKEPLYKLRWKTYAAGRLHKRGEVKGTNSMETKIINTSTNNERTSEVQSLDSLKANVYKKMVESQEIARKNHAFRSSSKSVERTI</sequence>
<dbReference type="Proteomes" id="UP000664360">
    <property type="component" value="Chromosome"/>
</dbReference>
<dbReference type="RefSeq" id="WP_206853888.1">
    <property type="nucleotide sequence ID" value="NZ_CP147250.1"/>
</dbReference>
<evidence type="ECO:0008006" key="3">
    <source>
        <dbReference type="Google" id="ProtNLM"/>
    </source>
</evidence>